<keyword evidence="1" id="KW-0812">Transmembrane</keyword>
<accession>A3V1A5</accession>
<dbReference type="AlphaFoldDB" id="A3V1A5"/>
<reference evidence="2 3" key="1">
    <citation type="submission" date="2006-01" db="EMBL/GenBank/DDBJ databases">
        <authorList>
            <person name="Hagstrom A."/>
            <person name="Ferriera S."/>
            <person name="Johnson J."/>
            <person name="Kravitz S."/>
            <person name="Halpern A."/>
            <person name="Remington K."/>
            <person name="Beeson K."/>
            <person name="Tran B."/>
            <person name="Rogers Y.-H."/>
            <person name="Friedman R."/>
            <person name="Venter J.C."/>
        </authorList>
    </citation>
    <scope>NUCLEOTIDE SEQUENCE [LARGE SCALE GENOMIC DNA]</scope>
    <source>
        <strain evidence="2 3">SKA53</strain>
    </source>
</reference>
<sequence length="91" mass="10086">MAFIKLVIFGFIALTVIYWSVAIYARSVRKERLEKSFDGAHPGNTDRAARDAFVTAGMTAYNASIRPKLVGLVYVVPTIVIGSIIYMINMN</sequence>
<protein>
    <submittedName>
        <fullName evidence="2">Uncharacterized protein</fullName>
    </submittedName>
</protein>
<feature type="transmembrane region" description="Helical" evidence="1">
    <location>
        <begin position="69"/>
        <end position="88"/>
    </location>
</feature>
<keyword evidence="1" id="KW-1133">Transmembrane helix</keyword>
<dbReference type="Proteomes" id="UP000004507">
    <property type="component" value="Unassembled WGS sequence"/>
</dbReference>
<evidence type="ECO:0000313" key="2">
    <source>
        <dbReference type="EMBL" id="EAQ08037.1"/>
    </source>
</evidence>
<dbReference type="OrthoDB" id="7632202at2"/>
<dbReference type="RefSeq" id="WP_007205939.1">
    <property type="nucleotide sequence ID" value="NZ_CH672414.1"/>
</dbReference>
<name>A3V1A5_9RHOB</name>
<gene>
    <name evidence="2" type="ORF">SKA53_09944</name>
</gene>
<organism evidence="2 3">
    <name type="scientific">Yoonia vestfoldensis SKA53</name>
    <dbReference type="NCBI Taxonomy" id="314232"/>
    <lineage>
        <taxon>Bacteria</taxon>
        <taxon>Pseudomonadati</taxon>
        <taxon>Pseudomonadota</taxon>
        <taxon>Alphaproteobacteria</taxon>
        <taxon>Rhodobacterales</taxon>
        <taxon>Paracoccaceae</taxon>
        <taxon>Yoonia</taxon>
    </lineage>
</organism>
<feature type="transmembrane region" description="Helical" evidence="1">
    <location>
        <begin position="6"/>
        <end position="25"/>
    </location>
</feature>
<evidence type="ECO:0000256" key="1">
    <source>
        <dbReference type="SAM" id="Phobius"/>
    </source>
</evidence>
<comment type="caution">
    <text evidence="2">The sequence shown here is derived from an EMBL/GenBank/DDBJ whole genome shotgun (WGS) entry which is preliminary data.</text>
</comment>
<dbReference type="STRING" id="314232.SKA53_09944"/>
<proteinExistence type="predicted"/>
<evidence type="ECO:0000313" key="3">
    <source>
        <dbReference type="Proteomes" id="UP000004507"/>
    </source>
</evidence>
<keyword evidence="3" id="KW-1185">Reference proteome</keyword>
<keyword evidence="1" id="KW-0472">Membrane</keyword>
<dbReference type="eggNOG" id="ENOG5032YBV">
    <property type="taxonomic scope" value="Bacteria"/>
</dbReference>
<dbReference type="HOGENOM" id="CLU_186084_0_0_5"/>
<dbReference type="EMBL" id="AAMS01000001">
    <property type="protein sequence ID" value="EAQ08037.1"/>
    <property type="molecule type" value="Genomic_DNA"/>
</dbReference>